<proteinExistence type="predicted"/>
<dbReference type="InterPro" id="IPR044810">
    <property type="entry name" value="WRKY_plant"/>
</dbReference>
<keyword evidence="4" id="KW-0804">Transcription</keyword>
<sequence>MAASLGLAHEACYAAYPPAAAACSYFPSPPPPPSDLVAEFPPPAATAMVDDYYFQFGQEMGGARAPGCGGYCSPPAPVFDDGMSLLSYAGVEGDGRRPMSGPAGTGSGGRRPASRIGFRTRSEVDVLDDGFKWRKYGKKAVKSSPNPRNYYRCSAEGCGVKKRVERDSDDPRYVVTTYDGVHNHAAPGATYLCQPPPPPPPAQPQRPASRLHARRRASAPLVAAPSWSAAFDAWEAQLNAAAAHSSESSY</sequence>
<feature type="region of interest" description="Disordered" evidence="6">
    <location>
        <begin position="94"/>
        <end position="116"/>
    </location>
</feature>
<dbReference type="Pfam" id="PF03106">
    <property type="entry name" value="WRKY"/>
    <property type="match status" value="1"/>
</dbReference>
<protein>
    <recommendedName>
        <fullName evidence="7">WRKY domain-containing protein</fullName>
    </recommendedName>
</protein>
<dbReference type="PANTHER" id="PTHR31221">
    <property type="entry name" value="WRKY TRANSCRIPTION FACTOR PROTEIN 1-RELATED"/>
    <property type="match status" value="1"/>
</dbReference>
<dbReference type="InterPro" id="IPR036576">
    <property type="entry name" value="WRKY_dom_sf"/>
</dbReference>
<dbReference type="InterPro" id="IPR003657">
    <property type="entry name" value="WRKY_dom"/>
</dbReference>
<comment type="caution">
    <text evidence="8">The sequence shown here is derived from an EMBL/GenBank/DDBJ whole genome shotgun (WGS) entry which is preliminary data.</text>
</comment>
<dbReference type="PANTHER" id="PTHR31221:SF326">
    <property type="entry name" value="WRKY TRANSCRIPTION FACTOR 50-RELATED"/>
    <property type="match status" value="1"/>
</dbReference>
<evidence type="ECO:0000256" key="2">
    <source>
        <dbReference type="ARBA" id="ARBA00023015"/>
    </source>
</evidence>
<keyword evidence="3" id="KW-0238">DNA-binding</keyword>
<dbReference type="Gene3D" id="2.20.25.80">
    <property type="entry name" value="WRKY domain"/>
    <property type="match status" value="1"/>
</dbReference>
<dbReference type="GO" id="GO:0003700">
    <property type="term" value="F:DNA-binding transcription factor activity"/>
    <property type="evidence" value="ECO:0007669"/>
    <property type="project" value="InterPro"/>
</dbReference>
<dbReference type="Proteomes" id="UP000604825">
    <property type="component" value="Unassembled WGS sequence"/>
</dbReference>
<evidence type="ECO:0000256" key="5">
    <source>
        <dbReference type="ARBA" id="ARBA00023242"/>
    </source>
</evidence>
<accession>A0A811P0Z7</accession>
<dbReference type="PROSITE" id="PS50811">
    <property type="entry name" value="WRKY"/>
    <property type="match status" value="1"/>
</dbReference>
<feature type="compositionally biased region" description="Pro residues" evidence="6">
    <location>
        <begin position="194"/>
        <end position="204"/>
    </location>
</feature>
<dbReference type="EMBL" id="CAJGYO010000005">
    <property type="protein sequence ID" value="CAD6233113.1"/>
    <property type="molecule type" value="Genomic_DNA"/>
</dbReference>
<evidence type="ECO:0000259" key="7">
    <source>
        <dbReference type="PROSITE" id="PS50811"/>
    </source>
</evidence>
<reference evidence="8" key="1">
    <citation type="submission" date="2020-10" db="EMBL/GenBank/DDBJ databases">
        <authorList>
            <person name="Han B."/>
            <person name="Lu T."/>
            <person name="Zhao Q."/>
            <person name="Huang X."/>
            <person name="Zhao Y."/>
        </authorList>
    </citation>
    <scope>NUCLEOTIDE SEQUENCE</scope>
</reference>
<organism evidence="8 9">
    <name type="scientific">Miscanthus lutarioriparius</name>
    <dbReference type="NCBI Taxonomy" id="422564"/>
    <lineage>
        <taxon>Eukaryota</taxon>
        <taxon>Viridiplantae</taxon>
        <taxon>Streptophyta</taxon>
        <taxon>Embryophyta</taxon>
        <taxon>Tracheophyta</taxon>
        <taxon>Spermatophyta</taxon>
        <taxon>Magnoliopsida</taxon>
        <taxon>Liliopsida</taxon>
        <taxon>Poales</taxon>
        <taxon>Poaceae</taxon>
        <taxon>PACMAD clade</taxon>
        <taxon>Panicoideae</taxon>
        <taxon>Andropogonodae</taxon>
        <taxon>Andropogoneae</taxon>
        <taxon>Saccharinae</taxon>
        <taxon>Miscanthus</taxon>
    </lineage>
</organism>
<gene>
    <name evidence="8" type="ORF">NCGR_LOCUS22595</name>
</gene>
<name>A0A811P0Z7_9POAL</name>
<keyword evidence="5" id="KW-0539">Nucleus</keyword>
<dbReference type="SMART" id="SM00774">
    <property type="entry name" value="WRKY"/>
    <property type="match status" value="1"/>
</dbReference>
<evidence type="ECO:0000256" key="4">
    <source>
        <dbReference type="ARBA" id="ARBA00023163"/>
    </source>
</evidence>
<evidence type="ECO:0000256" key="3">
    <source>
        <dbReference type="ARBA" id="ARBA00023125"/>
    </source>
</evidence>
<evidence type="ECO:0000313" key="8">
    <source>
        <dbReference type="EMBL" id="CAD6233113.1"/>
    </source>
</evidence>
<feature type="region of interest" description="Disordered" evidence="6">
    <location>
        <begin position="187"/>
        <end position="217"/>
    </location>
</feature>
<dbReference type="AlphaFoldDB" id="A0A811P0Z7"/>
<dbReference type="SUPFAM" id="SSF118290">
    <property type="entry name" value="WRKY DNA-binding domain"/>
    <property type="match status" value="1"/>
</dbReference>
<comment type="subcellular location">
    <subcellularLocation>
        <location evidence="1">Nucleus</location>
    </subcellularLocation>
</comment>
<feature type="domain" description="WRKY" evidence="7">
    <location>
        <begin position="122"/>
        <end position="187"/>
    </location>
</feature>
<dbReference type="OrthoDB" id="693960at2759"/>
<dbReference type="GO" id="GO:0005634">
    <property type="term" value="C:nucleus"/>
    <property type="evidence" value="ECO:0007669"/>
    <property type="project" value="UniProtKB-SubCell"/>
</dbReference>
<keyword evidence="2" id="KW-0805">Transcription regulation</keyword>
<keyword evidence="9" id="KW-1185">Reference proteome</keyword>
<dbReference type="FunFam" id="2.20.25.80:FF:000003">
    <property type="entry name" value="WRKY transcription factor 57"/>
    <property type="match status" value="1"/>
</dbReference>
<evidence type="ECO:0000256" key="6">
    <source>
        <dbReference type="SAM" id="MobiDB-lite"/>
    </source>
</evidence>
<evidence type="ECO:0000256" key="1">
    <source>
        <dbReference type="ARBA" id="ARBA00004123"/>
    </source>
</evidence>
<evidence type="ECO:0000313" key="9">
    <source>
        <dbReference type="Proteomes" id="UP000604825"/>
    </source>
</evidence>
<dbReference type="GO" id="GO:0043565">
    <property type="term" value="F:sequence-specific DNA binding"/>
    <property type="evidence" value="ECO:0007669"/>
    <property type="project" value="InterPro"/>
</dbReference>